<feature type="coiled-coil region" evidence="2">
    <location>
        <begin position="295"/>
        <end position="385"/>
    </location>
</feature>
<dbReference type="PANTHER" id="PTHR30203:SF24">
    <property type="entry name" value="BLR4935 PROTEIN"/>
    <property type="match status" value="1"/>
</dbReference>
<feature type="coiled-coil region" evidence="2">
    <location>
        <begin position="175"/>
        <end position="202"/>
    </location>
</feature>
<dbReference type="Gene3D" id="1.20.1600.10">
    <property type="entry name" value="Outer membrane efflux proteins (OEP)"/>
    <property type="match status" value="1"/>
</dbReference>
<accession>A0A165FU83</accession>
<protein>
    <recommendedName>
        <fullName evidence="6">Transporter</fullName>
    </recommendedName>
</protein>
<dbReference type="Proteomes" id="UP000076625">
    <property type="component" value="Unassembled WGS sequence"/>
</dbReference>
<evidence type="ECO:0000256" key="3">
    <source>
        <dbReference type="SAM" id="SignalP"/>
    </source>
</evidence>
<reference evidence="5" key="1">
    <citation type="submission" date="2016-01" db="EMBL/GenBank/DDBJ databases">
        <title>Draft genome of Chromobacterium sp. F49.</title>
        <authorList>
            <person name="Hong K.W."/>
        </authorList>
    </citation>
    <scope>NUCLEOTIDE SEQUENCE [LARGE SCALE GENOMIC DNA]</scope>
    <source>
        <strain evidence="5">CN10</strain>
    </source>
</reference>
<dbReference type="EMBL" id="LQQU01000009">
    <property type="protein sequence ID" value="KZE34219.1"/>
    <property type="molecule type" value="Genomic_DNA"/>
</dbReference>
<dbReference type="InterPro" id="IPR010131">
    <property type="entry name" value="MdtP/NodT-like"/>
</dbReference>
<dbReference type="STRING" id="1452487.AVW16_07035"/>
<feature type="signal peptide" evidence="3">
    <location>
        <begin position="1"/>
        <end position="27"/>
    </location>
</feature>
<proteinExistence type="inferred from homology"/>
<comment type="similarity">
    <text evidence="1">Belongs to the outer membrane factor (OMF) (TC 1.B.17) family.</text>
</comment>
<feature type="chain" id="PRO_5007857868" description="Transporter" evidence="3">
    <location>
        <begin position="28"/>
        <end position="401"/>
    </location>
</feature>
<keyword evidence="5" id="KW-1185">Reference proteome</keyword>
<gene>
    <name evidence="4" type="ORF">AVW16_07035</name>
</gene>
<keyword evidence="3" id="KW-0732">Signal</keyword>
<evidence type="ECO:0000313" key="5">
    <source>
        <dbReference type="Proteomes" id="UP000076625"/>
    </source>
</evidence>
<dbReference type="SUPFAM" id="SSF56954">
    <property type="entry name" value="Outer membrane efflux proteins (OEP)"/>
    <property type="match status" value="1"/>
</dbReference>
<name>A0A165FU83_9NEIS</name>
<evidence type="ECO:0000256" key="2">
    <source>
        <dbReference type="SAM" id="Coils"/>
    </source>
</evidence>
<dbReference type="GO" id="GO:0015562">
    <property type="term" value="F:efflux transmembrane transporter activity"/>
    <property type="evidence" value="ECO:0007669"/>
    <property type="project" value="InterPro"/>
</dbReference>
<organism evidence="4 5">
    <name type="scientific">Crenobacter luteus</name>
    <dbReference type="NCBI Taxonomy" id="1452487"/>
    <lineage>
        <taxon>Bacteria</taxon>
        <taxon>Pseudomonadati</taxon>
        <taxon>Pseudomonadota</taxon>
        <taxon>Betaproteobacteria</taxon>
        <taxon>Neisseriales</taxon>
        <taxon>Neisseriaceae</taxon>
        <taxon>Crenobacter</taxon>
    </lineage>
</organism>
<dbReference type="Pfam" id="PF02321">
    <property type="entry name" value="OEP"/>
    <property type="match status" value="2"/>
</dbReference>
<dbReference type="AlphaFoldDB" id="A0A165FU83"/>
<comment type="caution">
    <text evidence="4">The sequence shown here is derived from an EMBL/GenBank/DDBJ whole genome shotgun (WGS) entry which is preliminary data.</text>
</comment>
<dbReference type="PANTHER" id="PTHR30203">
    <property type="entry name" value="OUTER MEMBRANE CATION EFFLUX PROTEIN"/>
    <property type="match status" value="1"/>
</dbReference>
<sequence length="401" mass="44344">MAGMQKKYRRLLGLTALCLGIAAPASAATFKDALDHAWAANIPLQTARTEQFDAQEQASRAWLPEPPTLSLSGRSDQIDRNKGMREWEAELGLPLWLWGQRDRAMRVAQREREAGESDFDAARWQLAGELREAWWEVRLAQTGLIATELKLKEARRLETDVARRVKAGDLAPYDLNASRGLLEQAKSELARAKTALLKAQEQFRTLSRGAALPDHDEPLAPEAPASGHPLLRSLIAKAMAARARLDQASADTRNTPELSFTLTRERGAFDEPYQNLATIGVKIPFGSASRNRPRIAIANAELAEAQLMLESTRRKLSALANMARAELAQSRETVARQQARLELAEQNFTWVDKAFRAGQLDLPSMIRAESELADARLQAARARTEASRAASRFNQAVGALP</sequence>
<dbReference type="InterPro" id="IPR003423">
    <property type="entry name" value="OMP_efflux"/>
</dbReference>
<evidence type="ECO:0000256" key="1">
    <source>
        <dbReference type="ARBA" id="ARBA00007613"/>
    </source>
</evidence>
<evidence type="ECO:0000313" key="4">
    <source>
        <dbReference type="EMBL" id="KZE34219.1"/>
    </source>
</evidence>
<keyword evidence="2" id="KW-0175">Coiled coil</keyword>
<evidence type="ECO:0008006" key="6">
    <source>
        <dbReference type="Google" id="ProtNLM"/>
    </source>
</evidence>